<dbReference type="Gene3D" id="3.40.640.10">
    <property type="entry name" value="Type I PLP-dependent aspartate aminotransferase-like (Major domain)"/>
    <property type="match status" value="1"/>
</dbReference>
<dbReference type="InterPro" id="IPR036390">
    <property type="entry name" value="WH_DNA-bd_sf"/>
</dbReference>
<evidence type="ECO:0000259" key="6">
    <source>
        <dbReference type="PROSITE" id="PS50949"/>
    </source>
</evidence>
<dbReference type="PROSITE" id="PS50949">
    <property type="entry name" value="HTH_GNTR"/>
    <property type="match status" value="1"/>
</dbReference>
<gene>
    <name evidence="7" type="ORF">E0L20_06555</name>
</gene>
<dbReference type="SUPFAM" id="SSF46785">
    <property type="entry name" value="Winged helix' DNA-binding domain"/>
    <property type="match status" value="1"/>
</dbReference>
<dbReference type="InterPro" id="IPR000524">
    <property type="entry name" value="Tscrpt_reg_HTH_GntR"/>
</dbReference>
<dbReference type="Gene3D" id="1.10.10.10">
    <property type="entry name" value="Winged helix-like DNA-binding domain superfamily/Winged helix DNA-binding domain"/>
    <property type="match status" value="1"/>
</dbReference>
<comment type="similarity">
    <text evidence="1">In the C-terminal section; belongs to the class-I pyridoxal-phosphate-dependent aminotransferase family.</text>
</comment>
<comment type="caution">
    <text evidence="7">The sequence shown here is derived from an EMBL/GenBank/DDBJ whole genome shotgun (WGS) entry which is preliminary data.</text>
</comment>
<dbReference type="SUPFAM" id="SSF53383">
    <property type="entry name" value="PLP-dependent transferases"/>
    <property type="match status" value="1"/>
</dbReference>
<keyword evidence="7" id="KW-0808">Transferase</keyword>
<dbReference type="Proteomes" id="UP000291424">
    <property type="component" value="Unassembled WGS sequence"/>
</dbReference>
<dbReference type="AlphaFoldDB" id="A0A4R0GAK4"/>
<protein>
    <submittedName>
        <fullName evidence="7">PLP-dependent aminotransferase family protein</fullName>
    </submittedName>
</protein>
<dbReference type="OrthoDB" id="9808770at2"/>
<dbReference type="PRINTS" id="PR00035">
    <property type="entry name" value="HTHGNTR"/>
</dbReference>
<dbReference type="SMART" id="SM00345">
    <property type="entry name" value="HTH_GNTR"/>
    <property type="match status" value="1"/>
</dbReference>
<keyword evidence="4" id="KW-0238">DNA-binding</keyword>
<dbReference type="InterPro" id="IPR004839">
    <property type="entry name" value="Aminotransferase_I/II_large"/>
</dbReference>
<proteinExistence type="inferred from homology"/>
<organism evidence="7 8">
    <name type="scientific">Enterobacter wuhouensis</name>
    <dbReference type="NCBI Taxonomy" id="2529381"/>
    <lineage>
        <taxon>Bacteria</taxon>
        <taxon>Pseudomonadati</taxon>
        <taxon>Pseudomonadota</taxon>
        <taxon>Gammaproteobacteria</taxon>
        <taxon>Enterobacterales</taxon>
        <taxon>Enterobacteriaceae</taxon>
        <taxon>Enterobacter</taxon>
    </lineage>
</organism>
<dbReference type="PANTHER" id="PTHR46577">
    <property type="entry name" value="HTH-TYPE TRANSCRIPTIONAL REGULATORY PROTEIN GABR"/>
    <property type="match status" value="1"/>
</dbReference>
<dbReference type="PANTHER" id="PTHR46577:SF1">
    <property type="entry name" value="HTH-TYPE TRANSCRIPTIONAL REGULATORY PROTEIN GABR"/>
    <property type="match status" value="1"/>
</dbReference>
<evidence type="ECO:0000256" key="1">
    <source>
        <dbReference type="ARBA" id="ARBA00005384"/>
    </source>
</evidence>
<evidence type="ECO:0000313" key="8">
    <source>
        <dbReference type="Proteomes" id="UP000291424"/>
    </source>
</evidence>
<name>A0A4R0GAK4_9ENTR</name>
<dbReference type="InterPro" id="IPR015424">
    <property type="entry name" value="PyrdxlP-dep_Trfase"/>
</dbReference>
<dbReference type="GO" id="GO:0030170">
    <property type="term" value="F:pyridoxal phosphate binding"/>
    <property type="evidence" value="ECO:0007669"/>
    <property type="project" value="InterPro"/>
</dbReference>
<dbReference type="CDD" id="cd07377">
    <property type="entry name" value="WHTH_GntR"/>
    <property type="match status" value="1"/>
</dbReference>
<keyword evidence="7" id="KW-0032">Aminotransferase</keyword>
<evidence type="ECO:0000256" key="3">
    <source>
        <dbReference type="ARBA" id="ARBA00023015"/>
    </source>
</evidence>
<dbReference type="CDD" id="cd00609">
    <property type="entry name" value="AAT_like"/>
    <property type="match status" value="1"/>
</dbReference>
<accession>A0A4R0GAK4</accession>
<evidence type="ECO:0000313" key="7">
    <source>
        <dbReference type="EMBL" id="TCB94060.1"/>
    </source>
</evidence>
<dbReference type="RefSeq" id="WP_131633243.1">
    <property type="nucleotide sequence ID" value="NZ_SJOO01000002.1"/>
</dbReference>
<reference evidence="7 8" key="1">
    <citation type="submission" date="2019-02" db="EMBL/GenBank/DDBJ databases">
        <title>The draft genome of Enterobacter spp. strains.</title>
        <authorList>
            <person name="Wang C."/>
            <person name="Feng Y."/>
            <person name="Zong Z."/>
        </authorList>
    </citation>
    <scope>NUCLEOTIDE SEQUENCE [LARGE SCALE GENOMIC DNA]</scope>
    <source>
        <strain evidence="7 8">WCHEW120002</strain>
    </source>
</reference>
<feature type="domain" description="HTH gntR-type" evidence="6">
    <location>
        <begin position="22"/>
        <end position="89"/>
    </location>
</feature>
<dbReference type="Pfam" id="PF00155">
    <property type="entry name" value="Aminotran_1_2"/>
    <property type="match status" value="1"/>
</dbReference>
<evidence type="ECO:0000256" key="5">
    <source>
        <dbReference type="ARBA" id="ARBA00023163"/>
    </source>
</evidence>
<dbReference type="InterPro" id="IPR051446">
    <property type="entry name" value="HTH_trans_reg/aminotransferase"/>
</dbReference>
<dbReference type="Pfam" id="PF00392">
    <property type="entry name" value="GntR"/>
    <property type="match status" value="1"/>
</dbReference>
<evidence type="ECO:0000256" key="4">
    <source>
        <dbReference type="ARBA" id="ARBA00023125"/>
    </source>
</evidence>
<keyword evidence="5" id="KW-0804">Transcription</keyword>
<evidence type="ECO:0000256" key="2">
    <source>
        <dbReference type="ARBA" id="ARBA00022898"/>
    </source>
</evidence>
<dbReference type="InterPro" id="IPR015421">
    <property type="entry name" value="PyrdxlP-dep_Trfase_major"/>
</dbReference>
<dbReference type="EMBL" id="SJOO01000002">
    <property type="protein sequence ID" value="TCB94060.1"/>
    <property type="molecule type" value="Genomic_DNA"/>
</dbReference>
<dbReference type="GO" id="GO:0003700">
    <property type="term" value="F:DNA-binding transcription factor activity"/>
    <property type="evidence" value="ECO:0007669"/>
    <property type="project" value="InterPro"/>
</dbReference>
<keyword evidence="2" id="KW-0663">Pyridoxal phosphate</keyword>
<keyword evidence="3" id="KW-0805">Transcription regulation</keyword>
<sequence>MNIPGDDFYTLVSAALKKRGEETLQRALYLALREAILCGRLQPGSRLSGSRTLAQQLSLSRNTVNAALEQLTLEGYLLRSRQGTRVAQLAQRNVALDLPEPAVTLARRVAQLPAPVARDTPVPAFTPGTPAINYFPLPLWRRLYDRVLREEGSALLGYGDPAGEPSLRSAIARHLAISRGIDCDASQIVITEGALEGVNLCTMLLSEPGDVAWVEDPGYAGAKSAFAKAGLTMAGMPVDEEGICWEGQQAPPPSFIFTSPSHQFPCGSVLSARRRLALLELAQRHNAWIIEDDYDSEFRYTGEPVPAMLGMVNNAPVVYLGTFSKTLFPSLRIGFMVLPPALAKAALPAIGALLRGGHRAEQRTLALFIEEGHYARHLAAMRRLYRKRYLQLREALDAELATAHRILAGEGGMHLTVSIEGIDDRRLVQQARAFQLAPAALSGYYLDARQGQTGLVLGYGNTSASQFAPGIRRIQRLITQQQGGKG</sequence>
<dbReference type="GO" id="GO:0003677">
    <property type="term" value="F:DNA binding"/>
    <property type="evidence" value="ECO:0007669"/>
    <property type="project" value="UniProtKB-KW"/>
</dbReference>
<dbReference type="InterPro" id="IPR036388">
    <property type="entry name" value="WH-like_DNA-bd_sf"/>
</dbReference>
<dbReference type="GO" id="GO:0008483">
    <property type="term" value="F:transaminase activity"/>
    <property type="evidence" value="ECO:0007669"/>
    <property type="project" value="UniProtKB-KW"/>
</dbReference>